<name>F8EZW8_GRAC1</name>
<feature type="transmembrane region" description="Helical" evidence="1">
    <location>
        <begin position="272"/>
        <end position="297"/>
    </location>
</feature>
<dbReference type="EMBL" id="CP002868">
    <property type="protein sequence ID" value="AEJ18481.1"/>
    <property type="molecule type" value="Genomic_DNA"/>
</dbReference>
<dbReference type="KEGG" id="scd:Spica_0315"/>
<evidence type="ECO:0000256" key="1">
    <source>
        <dbReference type="SAM" id="Phobius"/>
    </source>
</evidence>
<feature type="transmembrane region" description="Helical" evidence="1">
    <location>
        <begin position="614"/>
        <end position="642"/>
    </location>
</feature>
<feature type="transmembrane region" description="Helical" evidence="1">
    <location>
        <begin position="138"/>
        <end position="159"/>
    </location>
</feature>
<feature type="transmembrane region" description="Helical" evidence="1">
    <location>
        <begin position="376"/>
        <end position="393"/>
    </location>
</feature>
<feature type="transmembrane region" description="Helical" evidence="1">
    <location>
        <begin position="30"/>
        <end position="51"/>
    </location>
</feature>
<dbReference type="PANTHER" id="PTHR43849">
    <property type="entry name" value="BLL3936 PROTEIN"/>
    <property type="match status" value="1"/>
</dbReference>
<keyword evidence="1" id="KW-1133">Transmembrane helix</keyword>
<feature type="transmembrane region" description="Helical" evidence="1">
    <location>
        <begin position="490"/>
        <end position="509"/>
    </location>
</feature>
<dbReference type="eggNOG" id="COG4666">
    <property type="taxonomic scope" value="Bacteria"/>
</dbReference>
<feature type="transmembrane region" description="Helical" evidence="1">
    <location>
        <begin position="414"/>
        <end position="436"/>
    </location>
</feature>
<feature type="transmembrane region" description="Helical" evidence="1">
    <location>
        <begin position="456"/>
        <end position="478"/>
    </location>
</feature>
<protein>
    <submittedName>
        <fullName evidence="3">TRAP transporter, 4TM/12TM fusion protein</fullName>
    </submittedName>
</protein>
<dbReference type="OrthoDB" id="9759894at2"/>
<evidence type="ECO:0000313" key="4">
    <source>
        <dbReference type="Proteomes" id="UP000000503"/>
    </source>
</evidence>
<keyword evidence="4" id="KW-1185">Reference proteome</keyword>
<dbReference type="HOGENOM" id="CLU_007041_3_0_12"/>
<feature type="domain" description="TRAP C4-dicarboxylate transport system permease DctM subunit" evidence="2">
    <location>
        <begin position="125"/>
        <end position="575"/>
    </location>
</feature>
<dbReference type="RefSeq" id="WP_013967793.1">
    <property type="nucleotide sequence ID" value="NC_015732.1"/>
</dbReference>
<gene>
    <name evidence="3" type="ordered locus">Spica_0315</name>
</gene>
<keyword evidence="1" id="KW-0472">Membrane</keyword>
<accession>F8EZW8</accession>
<feature type="transmembrane region" description="Helical" evidence="1">
    <location>
        <begin position="553"/>
        <end position="573"/>
    </location>
</feature>
<evidence type="ECO:0000313" key="3">
    <source>
        <dbReference type="EMBL" id="AEJ18481.1"/>
    </source>
</evidence>
<feature type="transmembrane region" description="Helical" evidence="1">
    <location>
        <begin position="515"/>
        <end position="541"/>
    </location>
</feature>
<sequence length="672" mass="71201">METVTDSQDILKKFDKEADYRSLKGFGAKLISALAISFAVFQLYTAIFGVLDAMIQRSVHLSFGLCLIFLLYPTKKSWARDRIHPIDAVLAVLGALAPLYIVAFYKELVQRAGMTTTFDIVAGIIGLLLVLEAARRVVGIPMVVIALVFIAYALAGPYIPGRLAHRGADFSTLVGHLFFTTEGIFGIPIGVSSTFIFLFILFGAYLERTGLGQFFIDLANAVAGWTAGGPAKVAVLSSGLMGTVSGSSVANVVGTGSFTIPMMKKLGYKGEFAGAVEATASTGGQLMPPIMGAAAFLMAEFTSIPYSRIIAAAAIPALLYYLGVWAGVHFEARRLGLRGLSREELPKLKTIMLERGHLMIPLVVIVYLLVSGYTPMKAALWATVLSILASWLRKATRMKPIEIIRGLEAGSRSALGIIAATACAGVIIGVVTLTGLGLKLGSLLVDLAHGQLLPTLFFTMVTSIVLGMGVPTTANYVITSTITAPAIVIILSKIAGIDTGVVAPAAIILPAHMFAFYFGIIADVTPPVALAAFAGAGIAKANPLKTGLNASKLAIAAFLVPYIFVMNPQMLLFNVTAPGLIWMLVTSIIGILALAAGVNGFFKTNMSWYERVASAAGGIMLVYPGISTDLIGAAILLLVFYIKNIKLIVKAKKIQGCERLEKLIKESNVDAK</sequence>
<proteinExistence type="predicted"/>
<feature type="transmembrane region" description="Helical" evidence="1">
    <location>
        <begin position="309"/>
        <end position="330"/>
    </location>
</feature>
<dbReference type="STRING" id="744872.Spica_0315"/>
<keyword evidence="1" id="KW-0812">Transmembrane</keyword>
<feature type="transmembrane region" description="Helical" evidence="1">
    <location>
        <begin position="86"/>
        <end position="105"/>
    </location>
</feature>
<dbReference type="PANTHER" id="PTHR43849:SF2">
    <property type="entry name" value="BLL3936 PROTEIN"/>
    <property type="match status" value="1"/>
</dbReference>
<organism evidence="3 4">
    <name type="scientific">Gracilinema caldarium (strain ATCC 51460 / DSM 7334 / H1)</name>
    <name type="common">Treponema caldarium</name>
    <dbReference type="NCBI Taxonomy" id="744872"/>
    <lineage>
        <taxon>Bacteria</taxon>
        <taxon>Pseudomonadati</taxon>
        <taxon>Spirochaetota</taxon>
        <taxon>Spirochaetia</taxon>
        <taxon>Spirochaetales</taxon>
        <taxon>Breznakiellaceae</taxon>
        <taxon>Gracilinema</taxon>
    </lineage>
</organism>
<reference evidence="4" key="1">
    <citation type="journal article" date="2013" name="Stand. Genomic Sci.">
        <title>Genome sequence of the thermophilic fresh-water bacterium Spirochaeta caldaria type strain (H1(T)), reclassification of Spirochaeta caldaria, Spirochaeta stenostrepta, and Spirochaeta zuelzerae in the genus Treponema as Treponema caldaria comb. nov., Treponema stenostrepta comb. nov., and Treponema zuelzerae comb. nov., and emendation of the genus Treponema.</title>
        <authorList>
            <person name="Abt B."/>
            <person name="Goker M."/>
            <person name="Scheuner C."/>
            <person name="Han C."/>
            <person name="Lu M."/>
            <person name="Misra M."/>
            <person name="Lapidus A."/>
            <person name="Nolan M."/>
            <person name="Lucas S."/>
            <person name="Hammon N."/>
            <person name="Deshpande S."/>
            <person name="Cheng J.F."/>
            <person name="Tapia R."/>
            <person name="Goodwin L.A."/>
            <person name="Pitluck S."/>
            <person name="Liolios K."/>
            <person name="Pagani I."/>
            <person name="Ivanova N."/>
            <person name="Mavromatis K."/>
            <person name="Mikhailova N."/>
            <person name="Huntemann M."/>
            <person name="Pati A."/>
            <person name="Chen A."/>
            <person name="Palaniappan K."/>
            <person name="Land M."/>
            <person name="Hauser L."/>
            <person name="Jeffries C.D."/>
            <person name="Rohde M."/>
            <person name="Spring S."/>
            <person name="Gronow S."/>
            <person name="Detter J.C."/>
            <person name="Bristow J."/>
            <person name="Eisen J.A."/>
            <person name="Markowitz V."/>
            <person name="Hugenholtz P."/>
            <person name="Kyrpides N.C."/>
            <person name="Woyke T."/>
            <person name="Klenk H.P."/>
        </authorList>
    </citation>
    <scope>NUCLEOTIDE SEQUENCE</scope>
    <source>
        <strain evidence="4">ATCC 51460 / DSM 7334 / H1</strain>
    </source>
</reference>
<dbReference type="InterPro" id="IPR010656">
    <property type="entry name" value="DctM"/>
</dbReference>
<feature type="transmembrane region" description="Helical" evidence="1">
    <location>
        <begin position="57"/>
        <end position="74"/>
    </location>
</feature>
<dbReference type="AlphaFoldDB" id="F8EZW8"/>
<evidence type="ECO:0000259" key="2">
    <source>
        <dbReference type="Pfam" id="PF06808"/>
    </source>
</evidence>
<dbReference type="Pfam" id="PF06808">
    <property type="entry name" value="DctM"/>
    <property type="match status" value="1"/>
</dbReference>
<feature type="transmembrane region" description="Helical" evidence="1">
    <location>
        <begin position="183"/>
        <end position="206"/>
    </location>
</feature>
<dbReference type="NCBIfam" id="TIGR02123">
    <property type="entry name" value="TRAP_fused"/>
    <property type="match status" value="1"/>
</dbReference>
<feature type="transmembrane region" description="Helical" evidence="1">
    <location>
        <begin position="579"/>
        <end position="602"/>
    </location>
</feature>
<dbReference type="InterPro" id="IPR011853">
    <property type="entry name" value="TRAP_DctM-Dct_fused"/>
</dbReference>
<dbReference type="Proteomes" id="UP000000503">
    <property type="component" value="Chromosome"/>
</dbReference>
<feature type="transmembrane region" description="Helical" evidence="1">
    <location>
        <begin position="351"/>
        <end position="370"/>
    </location>
</feature>
<feature type="transmembrane region" description="Helical" evidence="1">
    <location>
        <begin position="111"/>
        <end position="131"/>
    </location>
</feature>